<evidence type="ECO:0000313" key="2">
    <source>
        <dbReference type="Proteomes" id="UP000826195"/>
    </source>
</evidence>
<evidence type="ECO:0000313" key="1">
    <source>
        <dbReference type="EMBL" id="KAH0540013.1"/>
    </source>
</evidence>
<name>A0AAV7HZ36_COTGL</name>
<organism evidence="1 2">
    <name type="scientific">Cotesia glomerata</name>
    <name type="common">Lepidopteran parasitic wasp</name>
    <name type="synonym">Apanteles glomeratus</name>
    <dbReference type="NCBI Taxonomy" id="32391"/>
    <lineage>
        <taxon>Eukaryota</taxon>
        <taxon>Metazoa</taxon>
        <taxon>Ecdysozoa</taxon>
        <taxon>Arthropoda</taxon>
        <taxon>Hexapoda</taxon>
        <taxon>Insecta</taxon>
        <taxon>Pterygota</taxon>
        <taxon>Neoptera</taxon>
        <taxon>Endopterygota</taxon>
        <taxon>Hymenoptera</taxon>
        <taxon>Apocrita</taxon>
        <taxon>Ichneumonoidea</taxon>
        <taxon>Braconidae</taxon>
        <taxon>Microgastrinae</taxon>
        <taxon>Cotesia</taxon>
    </lineage>
</organism>
<protein>
    <submittedName>
        <fullName evidence="1">Uncharacterized protein</fullName>
    </submittedName>
</protein>
<reference evidence="1 2" key="1">
    <citation type="journal article" date="2021" name="J. Hered.">
        <title>A chromosome-level genome assembly of the parasitoid wasp, Cotesia glomerata (Hymenoptera: Braconidae).</title>
        <authorList>
            <person name="Pinto B.J."/>
            <person name="Weis J.J."/>
            <person name="Gamble T."/>
            <person name="Ode P.J."/>
            <person name="Paul R."/>
            <person name="Zaspel J.M."/>
        </authorList>
    </citation>
    <scope>NUCLEOTIDE SEQUENCE [LARGE SCALE GENOMIC DNA]</scope>
    <source>
        <strain evidence="1">CgM1</strain>
    </source>
</reference>
<comment type="caution">
    <text evidence="1">The sequence shown here is derived from an EMBL/GenBank/DDBJ whole genome shotgun (WGS) entry which is preliminary data.</text>
</comment>
<dbReference type="Proteomes" id="UP000826195">
    <property type="component" value="Unassembled WGS sequence"/>
</dbReference>
<proteinExistence type="predicted"/>
<sequence length="94" mass="10632">DVKFCDSVINDGNGTYGIIQSVIKFTHENYTVCGLLMLTYNKEESAFQTRHISKVKISENLVFVCEDAKIKPACRMELSGETYIVTLANCWETD</sequence>
<accession>A0AAV7HZ36</accession>
<feature type="non-terminal residue" evidence="1">
    <location>
        <position position="1"/>
    </location>
</feature>
<dbReference type="AlphaFoldDB" id="A0AAV7HZ36"/>
<keyword evidence="2" id="KW-1185">Reference proteome</keyword>
<gene>
    <name evidence="1" type="ORF">KQX54_011190</name>
</gene>
<dbReference type="EMBL" id="JAHXZJ010002609">
    <property type="protein sequence ID" value="KAH0540013.1"/>
    <property type="molecule type" value="Genomic_DNA"/>
</dbReference>